<evidence type="ECO:0000313" key="8">
    <source>
        <dbReference type="EMBL" id="MDN3708711.1"/>
    </source>
</evidence>
<dbReference type="InterPro" id="IPR000711">
    <property type="entry name" value="ATPase_OSCP/dsu"/>
</dbReference>
<keyword evidence="6 7" id="KW-0066">ATP synthesis</keyword>
<evidence type="ECO:0000256" key="5">
    <source>
        <dbReference type="ARBA" id="ARBA00023136"/>
    </source>
</evidence>
<evidence type="ECO:0000256" key="7">
    <source>
        <dbReference type="HAMAP-Rule" id="MF_01416"/>
    </source>
</evidence>
<keyword evidence="5 7" id="KW-0472">Membrane</keyword>
<dbReference type="PRINTS" id="PR00125">
    <property type="entry name" value="ATPASEDELTA"/>
</dbReference>
<evidence type="ECO:0000256" key="6">
    <source>
        <dbReference type="ARBA" id="ARBA00023310"/>
    </source>
</evidence>
<sequence length="177" mass="19373">MAGTRAAIRYAKAILEVSNAKGKAEVVKSDMNDIVNAISESKELNDFIGNPVIKGEVKLAALLEVFAGADEDTKALFHLLLQNKRFDILNAIAKQYNVLYDEFAGVEVAYVTTAVPMTPELETKVLSKIKQLSSKSVTIVNKVNPDIIGGFIIRIGDQQFNASVADKLSQLKREFTN</sequence>
<dbReference type="Pfam" id="PF00213">
    <property type="entry name" value="OSCP"/>
    <property type="match status" value="1"/>
</dbReference>
<keyword evidence="4 7" id="KW-0406">Ion transport</keyword>
<keyword evidence="7" id="KW-1003">Cell membrane</keyword>
<dbReference type="EMBL" id="JAUFQU010000001">
    <property type="protein sequence ID" value="MDN3708711.1"/>
    <property type="molecule type" value="Genomic_DNA"/>
</dbReference>
<evidence type="ECO:0000313" key="9">
    <source>
        <dbReference type="Proteomes" id="UP001242368"/>
    </source>
</evidence>
<dbReference type="HAMAP" id="MF_01416">
    <property type="entry name" value="ATP_synth_delta_bact"/>
    <property type="match status" value="1"/>
</dbReference>
<comment type="caution">
    <text evidence="8">The sequence shown here is derived from an EMBL/GenBank/DDBJ whole genome shotgun (WGS) entry which is preliminary data.</text>
</comment>
<evidence type="ECO:0000256" key="3">
    <source>
        <dbReference type="ARBA" id="ARBA00022781"/>
    </source>
</evidence>
<keyword evidence="7" id="KW-0139">CF(1)</keyword>
<dbReference type="InterPro" id="IPR020781">
    <property type="entry name" value="ATPase_OSCP/d_CS"/>
</dbReference>
<dbReference type="PANTHER" id="PTHR11910">
    <property type="entry name" value="ATP SYNTHASE DELTA CHAIN"/>
    <property type="match status" value="1"/>
</dbReference>
<evidence type="ECO:0000256" key="2">
    <source>
        <dbReference type="ARBA" id="ARBA00022448"/>
    </source>
</evidence>
<dbReference type="Gene3D" id="1.10.520.20">
    <property type="entry name" value="N-terminal domain of the delta subunit of the F1F0-ATP synthase"/>
    <property type="match status" value="1"/>
</dbReference>
<keyword evidence="2 7" id="KW-0813">Transport</keyword>
<dbReference type="Proteomes" id="UP001242368">
    <property type="component" value="Unassembled WGS sequence"/>
</dbReference>
<dbReference type="NCBIfam" id="TIGR01145">
    <property type="entry name" value="ATP_synt_delta"/>
    <property type="match status" value="1"/>
</dbReference>
<organism evidence="8 9">
    <name type="scientific">Paenimyroides ceti</name>
    <dbReference type="NCBI Taxonomy" id="395087"/>
    <lineage>
        <taxon>Bacteria</taxon>
        <taxon>Pseudomonadati</taxon>
        <taxon>Bacteroidota</taxon>
        <taxon>Flavobacteriia</taxon>
        <taxon>Flavobacteriales</taxon>
        <taxon>Flavobacteriaceae</taxon>
        <taxon>Paenimyroides</taxon>
    </lineage>
</organism>
<reference evidence="9" key="1">
    <citation type="journal article" date="2019" name="Int. J. Syst. Evol. Microbiol.">
        <title>The Global Catalogue of Microorganisms (GCM) 10K type strain sequencing project: providing services to taxonomists for standard genome sequencing and annotation.</title>
        <authorList>
            <consortium name="The Broad Institute Genomics Platform"/>
            <consortium name="The Broad Institute Genome Sequencing Center for Infectious Disease"/>
            <person name="Wu L."/>
            <person name="Ma J."/>
        </authorList>
    </citation>
    <scope>NUCLEOTIDE SEQUENCE [LARGE SCALE GENOMIC DNA]</scope>
    <source>
        <strain evidence="9">CECT 7184</strain>
    </source>
</reference>
<accession>A0ABT8CY91</accession>
<proteinExistence type="inferred from homology"/>
<dbReference type="InterPro" id="IPR026015">
    <property type="entry name" value="ATP_synth_OSCP/delta_N_sf"/>
</dbReference>
<comment type="function">
    <text evidence="7">F(1)F(0) ATP synthase produces ATP from ADP in the presence of a proton or sodium gradient. F-type ATPases consist of two structural domains, F(1) containing the extramembraneous catalytic core and F(0) containing the membrane proton channel, linked together by a central stalk and a peripheral stalk. During catalysis, ATP synthesis in the catalytic domain of F(1) is coupled via a rotary mechanism of the central stalk subunits to proton translocation.</text>
</comment>
<dbReference type="RefSeq" id="WP_290364563.1">
    <property type="nucleotide sequence ID" value="NZ_JAUFQU010000001.1"/>
</dbReference>
<evidence type="ECO:0000256" key="4">
    <source>
        <dbReference type="ARBA" id="ARBA00023065"/>
    </source>
</evidence>
<dbReference type="SUPFAM" id="SSF47928">
    <property type="entry name" value="N-terminal domain of the delta subunit of the F1F0-ATP synthase"/>
    <property type="match status" value="1"/>
</dbReference>
<comment type="function">
    <text evidence="7">This protein is part of the stalk that links CF(0) to CF(1). It either transmits conformational changes from CF(0) to CF(1) or is implicated in proton conduction.</text>
</comment>
<gene>
    <name evidence="7 8" type="primary">atpH</name>
    <name evidence="8" type="ORF">QW060_16535</name>
</gene>
<dbReference type="PROSITE" id="PS00389">
    <property type="entry name" value="ATPASE_DELTA"/>
    <property type="match status" value="1"/>
</dbReference>
<protein>
    <recommendedName>
        <fullName evidence="7">ATP synthase subunit delta</fullName>
    </recommendedName>
    <alternativeName>
        <fullName evidence="7">ATP synthase F(1) sector subunit delta</fullName>
    </alternativeName>
    <alternativeName>
        <fullName evidence="7">F-type ATPase subunit delta</fullName>
        <shortName evidence="7">F-ATPase subunit delta</shortName>
    </alternativeName>
</protein>
<comment type="subcellular location">
    <subcellularLocation>
        <location evidence="7">Cell membrane</location>
        <topology evidence="7">Peripheral membrane protein</topology>
    </subcellularLocation>
    <subcellularLocation>
        <location evidence="1">Membrane</location>
    </subcellularLocation>
</comment>
<evidence type="ECO:0000256" key="1">
    <source>
        <dbReference type="ARBA" id="ARBA00004370"/>
    </source>
</evidence>
<comment type="similarity">
    <text evidence="7">Belongs to the ATPase delta chain family.</text>
</comment>
<keyword evidence="9" id="KW-1185">Reference proteome</keyword>
<keyword evidence="3 7" id="KW-0375">Hydrogen ion transport</keyword>
<name>A0ABT8CY91_9FLAO</name>